<dbReference type="InterPro" id="IPR027368">
    <property type="entry name" value="MnmE_dom2"/>
</dbReference>
<feature type="binding site" evidence="6">
    <location>
        <position position="230"/>
    </location>
    <ligand>
        <name>Mg(2+)</name>
        <dbReference type="ChEBI" id="CHEBI:18420"/>
    </ligand>
</feature>
<evidence type="ECO:0000256" key="5">
    <source>
        <dbReference type="ARBA" id="ARBA00023134"/>
    </source>
</evidence>
<feature type="binding site" evidence="6">
    <location>
        <position position="81"/>
    </location>
    <ligand>
        <name>(6S)-5-formyl-5,6,7,8-tetrahydrofolate</name>
        <dbReference type="ChEBI" id="CHEBI:57457"/>
    </ligand>
</feature>
<name>A0ABU2WD30_9GAMM</name>
<dbReference type="GO" id="GO:0016787">
    <property type="term" value="F:hydrolase activity"/>
    <property type="evidence" value="ECO:0007669"/>
    <property type="project" value="UniProtKB-KW"/>
</dbReference>
<dbReference type="InterPro" id="IPR005225">
    <property type="entry name" value="Small_GTP-bd"/>
</dbReference>
<keyword evidence="2 6" id="KW-0819">tRNA processing</keyword>
<evidence type="ECO:0000256" key="1">
    <source>
        <dbReference type="ARBA" id="ARBA00011043"/>
    </source>
</evidence>
<dbReference type="EMBL" id="JAVRIC010000001">
    <property type="protein sequence ID" value="MDT0495785.1"/>
    <property type="molecule type" value="Genomic_DNA"/>
</dbReference>
<feature type="binding site" evidence="6">
    <location>
        <position position="245"/>
    </location>
    <ligand>
        <name>K(+)</name>
        <dbReference type="ChEBI" id="CHEBI:29103"/>
    </ligand>
</feature>
<dbReference type="PANTHER" id="PTHR42714:SF2">
    <property type="entry name" value="TRNA MODIFICATION GTPASE GTPBP3, MITOCHONDRIAL"/>
    <property type="match status" value="1"/>
</dbReference>
<dbReference type="NCBIfam" id="NF003661">
    <property type="entry name" value="PRK05291.1-3"/>
    <property type="match status" value="1"/>
</dbReference>
<dbReference type="CDD" id="cd04164">
    <property type="entry name" value="trmE"/>
    <property type="match status" value="1"/>
</dbReference>
<feature type="binding site" evidence="6">
    <location>
        <position position="226"/>
    </location>
    <ligand>
        <name>K(+)</name>
        <dbReference type="ChEBI" id="CHEBI:29103"/>
    </ligand>
</feature>
<dbReference type="InterPro" id="IPR031168">
    <property type="entry name" value="G_TrmE"/>
</dbReference>
<comment type="subcellular location">
    <subcellularLocation>
        <location evidence="6">Cytoplasm</location>
    </subcellularLocation>
</comment>
<sequence length="446" mass="47023">MSGGDDTIVAIATAAGRGAVGILRLSGGDAFAIAEHLAGSLPAPRQARLRSLRGSDGEIIDQGLVLCFRGPNSFTGEDVVELQGHGGPVLLEVLQRAAVSAGARRARPGEFSERAFLNGRVDLAQAEAIADLINAQTEQAARAAQRSLEGAFSRRIQALLDALIGIRVFVEGALDFSDEDIDWLSDEGLHQRIAELDVAIEQLLREAERASRLRDGLVVVLAGQPNVGKSTLLNRLAGREAAIVTEVAGTTRDVLREDIAIDGMPLTIVDTAGLRESDDPVEREGIRRAWAAVEQAELLLFLVDDRDTRSPADTALLEKLPDAIPRLQIRNKCDLSGAAPGAFEGGVRICARSGAGIEALISAMREVAGIAESGESAFSARARHVEALRLTAQQLRVAAATLAAGSGAELAAEDLRLAQKALSQITGSFGSDELLGHIFSSFCIGK</sequence>
<comment type="function">
    <text evidence="6">Exhibits a very high intrinsic GTPase hydrolysis rate. Involved in the addition of a carboxymethylaminomethyl (cmnm) group at the wobble position (U34) of certain tRNAs, forming tRNA-cmnm(5)s(2)U34.</text>
</comment>
<evidence type="ECO:0000256" key="4">
    <source>
        <dbReference type="ARBA" id="ARBA00022958"/>
    </source>
</evidence>
<evidence type="ECO:0000256" key="2">
    <source>
        <dbReference type="ARBA" id="ARBA00022694"/>
    </source>
</evidence>
<dbReference type="SUPFAM" id="SSF116878">
    <property type="entry name" value="TrmE connector domain"/>
    <property type="match status" value="1"/>
</dbReference>
<keyword evidence="3 6" id="KW-0547">Nucleotide-binding</keyword>
<dbReference type="InterPro" id="IPR018948">
    <property type="entry name" value="GTP-bd_TrmE_N"/>
</dbReference>
<evidence type="ECO:0000256" key="6">
    <source>
        <dbReference type="HAMAP-Rule" id="MF_00379"/>
    </source>
</evidence>
<protein>
    <recommendedName>
        <fullName evidence="6">tRNA modification GTPase MnmE</fullName>
        <ecNumber evidence="6">3.6.-.-</ecNumber>
    </recommendedName>
</protein>
<keyword evidence="4 6" id="KW-0630">Potassium</keyword>
<dbReference type="Gene3D" id="3.30.1360.120">
    <property type="entry name" value="Probable tRNA modification gtpase trme, domain 1"/>
    <property type="match status" value="1"/>
</dbReference>
<dbReference type="Gene3D" id="3.40.50.300">
    <property type="entry name" value="P-loop containing nucleotide triphosphate hydrolases"/>
    <property type="match status" value="1"/>
</dbReference>
<dbReference type="PRINTS" id="PR00326">
    <property type="entry name" value="GTP1OBG"/>
</dbReference>
<comment type="similarity">
    <text evidence="1 6 7">Belongs to the TRAFAC class TrmE-Era-EngA-EngB-Septin-like GTPase superfamily. TrmE GTPase family.</text>
</comment>
<dbReference type="Proteomes" id="UP001254608">
    <property type="component" value="Unassembled WGS sequence"/>
</dbReference>
<comment type="subunit">
    <text evidence="6">Homodimer. Heterotetramer of two MnmE and two MnmG subunits.</text>
</comment>
<dbReference type="PANTHER" id="PTHR42714">
    <property type="entry name" value="TRNA MODIFICATION GTPASE GTPBP3"/>
    <property type="match status" value="1"/>
</dbReference>
<keyword evidence="6" id="KW-0479">Metal-binding</keyword>
<dbReference type="SUPFAM" id="SSF52540">
    <property type="entry name" value="P-loop containing nucleoside triphosphate hydrolases"/>
    <property type="match status" value="1"/>
</dbReference>
<dbReference type="NCBIfam" id="TIGR00450">
    <property type="entry name" value="mnmE_trmE_thdF"/>
    <property type="match status" value="1"/>
</dbReference>
<feature type="domain" description="TrmE-type G" evidence="8">
    <location>
        <begin position="216"/>
        <end position="369"/>
    </location>
</feature>
<keyword evidence="10" id="KW-1185">Reference proteome</keyword>
<feature type="binding site" evidence="6">
    <location>
        <position position="120"/>
    </location>
    <ligand>
        <name>(6S)-5-formyl-5,6,7,8-tetrahydrofolate</name>
        <dbReference type="ChEBI" id="CHEBI:57457"/>
    </ligand>
</feature>
<comment type="caution">
    <text evidence="6">Lacks conserved residue(s) required for the propagation of feature annotation.</text>
</comment>
<dbReference type="InterPro" id="IPR006073">
    <property type="entry name" value="GTP-bd"/>
</dbReference>
<feature type="binding site" evidence="6">
    <location>
        <position position="250"/>
    </location>
    <ligand>
        <name>K(+)</name>
        <dbReference type="ChEBI" id="CHEBI:29103"/>
    </ligand>
</feature>
<dbReference type="Pfam" id="PF10396">
    <property type="entry name" value="TrmE_N"/>
    <property type="match status" value="1"/>
</dbReference>
<evidence type="ECO:0000259" key="8">
    <source>
        <dbReference type="PROSITE" id="PS51709"/>
    </source>
</evidence>
<dbReference type="EC" id="3.6.-.-" evidence="6"/>
<proteinExistence type="inferred from homology"/>
<dbReference type="InterPro" id="IPR027417">
    <property type="entry name" value="P-loop_NTPase"/>
</dbReference>
<feature type="binding site" evidence="6">
    <location>
        <position position="247"/>
    </location>
    <ligand>
        <name>K(+)</name>
        <dbReference type="ChEBI" id="CHEBI:29103"/>
    </ligand>
</feature>
<comment type="cofactor">
    <cofactor evidence="6">
        <name>K(+)</name>
        <dbReference type="ChEBI" id="CHEBI:29103"/>
    </cofactor>
    <text evidence="6">Binds 1 potassium ion per subunit.</text>
</comment>
<dbReference type="NCBIfam" id="TIGR00231">
    <property type="entry name" value="small_GTP"/>
    <property type="match status" value="1"/>
</dbReference>
<feature type="binding site" evidence="6">
    <location>
        <begin position="226"/>
        <end position="231"/>
    </location>
    <ligand>
        <name>GTP</name>
        <dbReference type="ChEBI" id="CHEBI:37565"/>
    </ligand>
</feature>
<feature type="binding site" evidence="6">
    <location>
        <position position="24"/>
    </location>
    <ligand>
        <name>(6S)-5-formyl-5,6,7,8-tetrahydrofolate</name>
        <dbReference type="ChEBI" id="CHEBI:57457"/>
    </ligand>
</feature>
<comment type="caution">
    <text evidence="9">The sequence shown here is derived from an EMBL/GenBank/DDBJ whole genome shotgun (WGS) entry which is preliminary data.</text>
</comment>
<keyword evidence="6 9" id="KW-0378">Hydrolase</keyword>
<organism evidence="9 10">
    <name type="scientific">Banduia mediterranea</name>
    <dbReference type="NCBI Taxonomy" id="3075609"/>
    <lineage>
        <taxon>Bacteria</taxon>
        <taxon>Pseudomonadati</taxon>
        <taxon>Pseudomonadota</taxon>
        <taxon>Gammaproteobacteria</taxon>
        <taxon>Nevskiales</taxon>
        <taxon>Algiphilaceae</taxon>
        <taxon>Banduia</taxon>
    </lineage>
</organism>
<evidence type="ECO:0000313" key="10">
    <source>
        <dbReference type="Proteomes" id="UP001254608"/>
    </source>
</evidence>
<keyword evidence="6" id="KW-0460">Magnesium</keyword>
<dbReference type="Pfam" id="PF01926">
    <property type="entry name" value="MMR_HSR1"/>
    <property type="match status" value="1"/>
</dbReference>
<feature type="binding site" evidence="6">
    <location>
        <begin position="245"/>
        <end position="251"/>
    </location>
    <ligand>
        <name>GTP</name>
        <dbReference type="ChEBI" id="CHEBI:37565"/>
    </ligand>
</feature>
<dbReference type="HAMAP" id="MF_00379">
    <property type="entry name" value="GTPase_MnmE"/>
    <property type="match status" value="1"/>
</dbReference>
<reference evidence="9 10" key="1">
    <citation type="submission" date="2023-09" db="EMBL/GenBank/DDBJ databases">
        <authorList>
            <person name="Rey-Velasco X."/>
        </authorList>
    </citation>
    <scope>NUCLEOTIDE SEQUENCE [LARGE SCALE GENOMIC DNA]</scope>
    <source>
        <strain evidence="9 10">W345</strain>
    </source>
</reference>
<feature type="binding site" evidence="6">
    <location>
        <position position="446"/>
    </location>
    <ligand>
        <name>(6S)-5-formyl-5,6,7,8-tetrahydrofolate</name>
        <dbReference type="ChEBI" id="CHEBI:57457"/>
    </ligand>
</feature>
<dbReference type="InterPro" id="IPR027266">
    <property type="entry name" value="TrmE/GcvT-like"/>
</dbReference>
<gene>
    <name evidence="6 9" type="primary">mnmE</name>
    <name evidence="6" type="synonym">trmE</name>
    <name evidence="9" type="ORF">RM530_00175</name>
</gene>
<evidence type="ECO:0000256" key="7">
    <source>
        <dbReference type="RuleBase" id="RU003313"/>
    </source>
</evidence>
<feature type="binding site" evidence="6">
    <location>
        <begin position="270"/>
        <end position="273"/>
    </location>
    <ligand>
        <name>GTP</name>
        <dbReference type="ChEBI" id="CHEBI:37565"/>
    </ligand>
</feature>
<dbReference type="CDD" id="cd14858">
    <property type="entry name" value="TrmE_N"/>
    <property type="match status" value="1"/>
</dbReference>
<evidence type="ECO:0000313" key="9">
    <source>
        <dbReference type="EMBL" id="MDT0495785.1"/>
    </source>
</evidence>
<dbReference type="RefSeq" id="WP_311363179.1">
    <property type="nucleotide sequence ID" value="NZ_JAVRIC010000001.1"/>
</dbReference>
<dbReference type="InterPro" id="IPR004520">
    <property type="entry name" value="GTPase_MnmE"/>
</dbReference>
<accession>A0ABU2WD30</accession>
<feature type="binding site" evidence="6">
    <location>
        <position position="251"/>
    </location>
    <ligand>
        <name>Mg(2+)</name>
        <dbReference type="ChEBI" id="CHEBI:18420"/>
    </ligand>
</feature>
<dbReference type="PROSITE" id="PS51709">
    <property type="entry name" value="G_TRME"/>
    <property type="match status" value="1"/>
</dbReference>
<dbReference type="Gene3D" id="1.20.120.430">
    <property type="entry name" value="tRNA modification GTPase MnmE domain 2"/>
    <property type="match status" value="1"/>
</dbReference>
<evidence type="ECO:0000256" key="3">
    <source>
        <dbReference type="ARBA" id="ARBA00022741"/>
    </source>
</evidence>
<dbReference type="InterPro" id="IPR025867">
    <property type="entry name" value="MnmE_helical"/>
</dbReference>
<keyword evidence="6" id="KW-0963">Cytoplasm</keyword>
<keyword evidence="5 6" id="KW-0342">GTP-binding</keyword>
<dbReference type="Pfam" id="PF12631">
    <property type="entry name" value="MnmE_helical"/>
    <property type="match status" value="1"/>
</dbReference>